<dbReference type="InterPro" id="IPR050796">
    <property type="entry name" value="SCF_F-box_component"/>
</dbReference>
<reference evidence="3" key="1">
    <citation type="submission" date="2024-06" db="EMBL/GenBank/DDBJ databases">
        <authorList>
            <person name="Ryan C."/>
        </authorList>
    </citation>
    <scope>NUCLEOTIDE SEQUENCE [LARGE SCALE GENOMIC DNA]</scope>
</reference>
<gene>
    <name evidence="2" type="ORF">URODEC1_LOCUS80892</name>
</gene>
<proteinExistence type="predicted"/>
<feature type="compositionally biased region" description="Basic and acidic residues" evidence="1">
    <location>
        <begin position="9"/>
        <end position="24"/>
    </location>
</feature>
<organism evidence="2 3">
    <name type="scientific">Urochloa decumbens</name>
    <dbReference type="NCBI Taxonomy" id="240449"/>
    <lineage>
        <taxon>Eukaryota</taxon>
        <taxon>Viridiplantae</taxon>
        <taxon>Streptophyta</taxon>
        <taxon>Embryophyta</taxon>
        <taxon>Tracheophyta</taxon>
        <taxon>Spermatophyta</taxon>
        <taxon>Magnoliopsida</taxon>
        <taxon>Liliopsida</taxon>
        <taxon>Poales</taxon>
        <taxon>Poaceae</taxon>
        <taxon>PACMAD clade</taxon>
        <taxon>Panicoideae</taxon>
        <taxon>Panicodae</taxon>
        <taxon>Paniceae</taxon>
        <taxon>Melinidinae</taxon>
        <taxon>Urochloa</taxon>
    </lineage>
</organism>
<dbReference type="PANTHER" id="PTHR31672">
    <property type="entry name" value="BNACNNG10540D PROTEIN"/>
    <property type="match status" value="1"/>
</dbReference>
<dbReference type="Proteomes" id="UP001497457">
    <property type="component" value="Chromosome 31b"/>
</dbReference>
<dbReference type="EMBL" id="OZ075141">
    <property type="protein sequence ID" value="CAL5030306.1"/>
    <property type="molecule type" value="Genomic_DNA"/>
</dbReference>
<evidence type="ECO:0000256" key="1">
    <source>
        <dbReference type="SAM" id="MobiDB-lite"/>
    </source>
</evidence>
<dbReference type="InterPro" id="IPR036047">
    <property type="entry name" value="F-box-like_dom_sf"/>
</dbReference>
<evidence type="ECO:0000313" key="2">
    <source>
        <dbReference type="EMBL" id="CAL5030306.1"/>
    </source>
</evidence>
<feature type="region of interest" description="Disordered" evidence="1">
    <location>
        <begin position="1"/>
        <end position="27"/>
    </location>
</feature>
<sequence>MKRKRRRSRPDQREGDGGGDESAKKANSAPDICDDVLLSIFSRLSTRDAFRCAASLSKRHRQLIAGADFWLLHRRLNPPPPRPNMAYMVTVVEPKPASDRPPAPLLDLALPRCAFRDFHHLTSDGNDGGGLRCSLVDRVHLRHKYAGTCNGVILLAPKTFNGGAPIVLFNPAAAGSEVEARMELPDLPAKSGRYHVAGFGYGASSGAYRVLVTREERVVSPNETVKSYAAYRAKELLAYTLDGGGAPSAAQQRLRSVLPELDAKKIGGKPVFLDGKVYLLADHLRVLAFDADDETVAVIELPGERRPGNQHQRHARSNLMQVSGRLCVATGAGNLGDDLALWLLAADRREWVRLCELRWCGAISSKLAGAWDVGGVVLLHLVHRQSKTGYLHMYDTRNDEAYRRLNFPRMVAKQGGGSGRVLCWGYRPTLVSPGSIVGAPPLGRRGAGGALAALDPMLERDVAAGRERTLEAVCFMNLLLYIMSKLPDNPLDVVNEIKGKSLPFSLR</sequence>
<dbReference type="SUPFAM" id="SSF81383">
    <property type="entry name" value="F-box domain"/>
    <property type="match status" value="1"/>
</dbReference>
<dbReference type="PANTHER" id="PTHR31672:SF2">
    <property type="entry name" value="F-BOX DOMAIN-CONTAINING PROTEIN"/>
    <property type="match status" value="1"/>
</dbReference>
<evidence type="ECO:0000313" key="3">
    <source>
        <dbReference type="Proteomes" id="UP001497457"/>
    </source>
</evidence>
<reference evidence="2 3" key="2">
    <citation type="submission" date="2024-10" db="EMBL/GenBank/DDBJ databases">
        <authorList>
            <person name="Ryan C."/>
        </authorList>
    </citation>
    <scope>NUCLEOTIDE SEQUENCE [LARGE SCALE GENOMIC DNA]</scope>
</reference>
<protein>
    <recommendedName>
        <fullName evidence="4">F-box domain-containing protein</fullName>
    </recommendedName>
</protein>
<evidence type="ECO:0008006" key="4">
    <source>
        <dbReference type="Google" id="ProtNLM"/>
    </source>
</evidence>
<dbReference type="AlphaFoldDB" id="A0ABC9D2A2"/>
<accession>A0ABC9D2A2</accession>
<keyword evidence="3" id="KW-1185">Reference proteome</keyword>
<dbReference type="CDD" id="cd09917">
    <property type="entry name" value="F-box_SF"/>
    <property type="match status" value="1"/>
</dbReference>
<name>A0ABC9D2A2_9POAL</name>